<dbReference type="GO" id="GO:0008276">
    <property type="term" value="F:protein methyltransferase activity"/>
    <property type="evidence" value="ECO:0007669"/>
    <property type="project" value="InterPro"/>
</dbReference>
<evidence type="ECO:0000256" key="4">
    <source>
        <dbReference type="ARBA" id="ARBA00022679"/>
    </source>
</evidence>
<evidence type="ECO:0000256" key="3">
    <source>
        <dbReference type="ARBA" id="ARBA00022603"/>
    </source>
</evidence>
<dbReference type="CDD" id="cd11644">
    <property type="entry name" value="Precorrin-6Y-MT"/>
    <property type="match status" value="1"/>
</dbReference>
<dbReference type="InterPro" id="IPR035996">
    <property type="entry name" value="4pyrrol_Methylase_sf"/>
</dbReference>
<dbReference type="InterPro" id="IPR014008">
    <property type="entry name" value="Cbl_synth_MTase_CbiT"/>
</dbReference>
<keyword evidence="5" id="KW-0949">S-adenosyl-L-methionine</keyword>
<evidence type="ECO:0000259" key="6">
    <source>
        <dbReference type="Pfam" id="PF00590"/>
    </source>
</evidence>
<dbReference type="PANTHER" id="PTHR43182">
    <property type="entry name" value="COBALT-PRECORRIN-6B C(15)-METHYLTRANSFERASE (DECARBOXYLATING)"/>
    <property type="match status" value="1"/>
</dbReference>
<dbReference type="UniPathway" id="UPA00148"/>
<dbReference type="GO" id="GO:0032259">
    <property type="term" value="P:methylation"/>
    <property type="evidence" value="ECO:0007669"/>
    <property type="project" value="UniProtKB-KW"/>
</dbReference>
<evidence type="ECO:0000256" key="5">
    <source>
        <dbReference type="ARBA" id="ARBA00022691"/>
    </source>
</evidence>
<dbReference type="InterPro" id="IPR014776">
    <property type="entry name" value="4pyrrole_Mease_sub2"/>
</dbReference>
<dbReference type="NCBIfam" id="TIGR02467">
    <property type="entry name" value="CbiE"/>
    <property type="match status" value="1"/>
</dbReference>
<feature type="domain" description="TRM5/TYW2-like methyltransferase" evidence="7">
    <location>
        <begin position="238"/>
        <end position="295"/>
    </location>
</feature>
<dbReference type="STRING" id="1330534.L323_17545"/>
<dbReference type="AlphaFoldDB" id="U4QXT0"/>
<sequence>MKKKLYIIGAGTGAEDFLTQRALKLMESCDVIYSTAHRFLSDSRRKVIECPVTEIPKLIEVSEGQNIALLVSGDTGFFSIAGSLSDKLENKVDIEVVCGISSLQYFCSKTGNSYENIKVVSLHGREKNILGQISYNPKVFVLTGGENRAHTICKSLSDGGLTEIKAIIGENLSMPEERIISGTVKELAGYTFDNLAVMLLENPNYVNCHIPLRDEDFQRGKVPMTKEEIRAITLAKLAIEPSDIVFDIGAGTGSVAVEMARRAFDGSVYAIEKNPEAMELIYKNRVKLGAYNVKVVSGTAPDIFEELPVPDRAFIGGSSGNMADIVGRLTEINPGIHIVANTITLESLNDAINSFQENGFETEVVCINSSVSKKVGRYHMMNANNPVYIITGKKVHKEDKIL</sequence>
<dbReference type="InterPro" id="IPR050714">
    <property type="entry name" value="Cobalamin_biosynth_MTase"/>
</dbReference>
<feature type="domain" description="Tetrapyrrole methylase" evidence="6">
    <location>
        <begin position="4"/>
        <end position="188"/>
    </location>
</feature>
<evidence type="ECO:0000256" key="1">
    <source>
        <dbReference type="ARBA" id="ARBA00004953"/>
    </source>
</evidence>
<dbReference type="Gene3D" id="3.40.1010.10">
    <property type="entry name" value="Cobalt-precorrin-4 Transmethylase, Domain 1"/>
    <property type="match status" value="1"/>
</dbReference>
<comment type="caution">
    <text evidence="8">The sequence shown here is derived from an EMBL/GenBank/DDBJ whole genome shotgun (WGS) entry which is preliminary data.</text>
</comment>
<dbReference type="InterPro" id="IPR012818">
    <property type="entry name" value="CbiE"/>
</dbReference>
<dbReference type="InterPro" id="IPR029063">
    <property type="entry name" value="SAM-dependent_MTases_sf"/>
</dbReference>
<evidence type="ECO:0000313" key="9">
    <source>
        <dbReference type="Proteomes" id="UP000016860"/>
    </source>
</evidence>
<dbReference type="OrthoDB" id="9780707at2"/>
<protein>
    <submittedName>
        <fullName evidence="8">Precorrin-6Y C5,15-methyltransferase</fullName>
    </submittedName>
</protein>
<gene>
    <name evidence="8" type="ORF">L323_17545</name>
</gene>
<keyword evidence="4 8" id="KW-0808">Transferase</keyword>
<dbReference type="InterPro" id="IPR000878">
    <property type="entry name" value="4pyrrol_Mease"/>
</dbReference>
<name>U4QXT0_9FIRM</name>
<dbReference type="Pfam" id="PF02475">
    <property type="entry name" value="TRM5-TYW2_MTfase"/>
    <property type="match status" value="1"/>
</dbReference>
<dbReference type="Gene3D" id="3.40.50.150">
    <property type="entry name" value="Vaccinia Virus protein VP39"/>
    <property type="match status" value="1"/>
</dbReference>
<dbReference type="SUPFAM" id="SSF53335">
    <property type="entry name" value="S-adenosyl-L-methionine-dependent methyltransferases"/>
    <property type="match status" value="1"/>
</dbReference>
<keyword evidence="2" id="KW-0169">Cobalamin biosynthesis</keyword>
<proteinExistence type="predicted"/>
<reference evidence="8 9" key="1">
    <citation type="journal article" date="2013" name="Genome Announc.">
        <title>Draft Genome Sequence of the Cellulolytic Bacterium Clostridium papyrosolvens C7 (ATCC 700395).</title>
        <authorList>
            <person name="Zepeda V."/>
            <person name="Dassa B."/>
            <person name="Borovok I."/>
            <person name="Lamed R."/>
            <person name="Bayer E.A."/>
            <person name="Cate J.H."/>
        </authorList>
    </citation>
    <scope>NUCLEOTIDE SEQUENCE [LARGE SCALE GENOMIC DNA]</scope>
    <source>
        <strain evidence="8 9">C7</strain>
    </source>
</reference>
<dbReference type="PANTHER" id="PTHR43182:SF1">
    <property type="entry name" value="COBALT-PRECORRIN-7 C(5)-METHYLTRANSFERASE"/>
    <property type="match status" value="1"/>
</dbReference>
<dbReference type="InterPro" id="IPR014777">
    <property type="entry name" value="4pyrrole_Mease_sub1"/>
</dbReference>
<dbReference type="Gene3D" id="3.30.950.10">
    <property type="entry name" value="Methyltransferase, Cobalt-precorrin-4 Transmethylase, Domain 2"/>
    <property type="match status" value="1"/>
</dbReference>
<comment type="pathway">
    <text evidence="1">Cofactor biosynthesis; adenosylcobalamin biosynthesis.</text>
</comment>
<dbReference type="EMBL" id="ATAY01000088">
    <property type="protein sequence ID" value="EPR09339.1"/>
    <property type="molecule type" value="Genomic_DNA"/>
</dbReference>
<evidence type="ECO:0000256" key="2">
    <source>
        <dbReference type="ARBA" id="ARBA00022573"/>
    </source>
</evidence>
<dbReference type="InterPro" id="IPR056743">
    <property type="entry name" value="TRM5-TYW2-like_MTfase"/>
</dbReference>
<evidence type="ECO:0000313" key="8">
    <source>
        <dbReference type="EMBL" id="EPR09339.1"/>
    </source>
</evidence>
<keyword evidence="3 8" id="KW-0489">Methyltransferase</keyword>
<dbReference type="PATRIC" id="fig|1330534.3.peg.3484"/>
<dbReference type="GO" id="GO:0009236">
    <property type="term" value="P:cobalamin biosynthetic process"/>
    <property type="evidence" value="ECO:0007669"/>
    <property type="project" value="UniProtKB-UniPathway"/>
</dbReference>
<dbReference type="NCBIfam" id="TIGR02469">
    <property type="entry name" value="CbiT"/>
    <property type="match status" value="1"/>
</dbReference>
<dbReference type="SUPFAM" id="SSF53790">
    <property type="entry name" value="Tetrapyrrole methylase"/>
    <property type="match status" value="1"/>
</dbReference>
<dbReference type="PIRSF" id="PIRSF036428">
    <property type="entry name" value="CobL"/>
    <property type="match status" value="1"/>
</dbReference>
<organism evidence="8 9">
    <name type="scientific">Ruminiclostridium papyrosolvens C7</name>
    <dbReference type="NCBI Taxonomy" id="1330534"/>
    <lineage>
        <taxon>Bacteria</taxon>
        <taxon>Bacillati</taxon>
        <taxon>Bacillota</taxon>
        <taxon>Clostridia</taxon>
        <taxon>Eubacteriales</taxon>
        <taxon>Oscillospiraceae</taxon>
        <taxon>Ruminiclostridium</taxon>
    </lineage>
</organism>
<dbReference type="Proteomes" id="UP000016860">
    <property type="component" value="Unassembled WGS sequence"/>
</dbReference>
<dbReference type="CDD" id="cd02440">
    <property type="entry name" value="AdoMet_MTases"/>
    <property type="match status" value="1"/>
</dbReference>
<dbReference type="Pfam" id="PF00590">
    <property type="entry name" value="TP_methylase"/>
    <property type="match status" value="1"/>
</dbReference>
<accession>U4QXT0</accession>
<dbReference type="InterPro" id="IPR006365">
    <property type="entry name" value="Cbl_synth_CobL"/>
</dbReference>
<dbReference type="RefSeq" id="WP_020816897.1">
    <property type="nucleotide sequence ID" value="NZ_ATAY01000088.1"/>
</dbReference>
<evidence type="ECO:0000259" key="7">
    <source>
        <dbReference type="Pfam" id="PF02475"/>
    </source>
</evidence>